<sequence>MGSTPSLPSPQSLPHGDAPHVAAAYTMAAAAFVAAFVFVLGVSALAVFESVQAASQPWGSSFFLLFPLLGLVATVIVTPVAFAIGIFVWRWVVPTGASARRGGLGGVVTVLGTYLGAALVVSVLGALAVFAENVQSAMFFDQWTLARLIGGLEAGAIAGPVALVYGLILTWWITLPVGFVAGWRHQRRS</sequence>
<evidence type="ECO:0000313" key="2">
    <source>
        <dbReference type="EMBL" id="ELZ95352.1"/>
    </source>
</evidence>
<keyword evidence="1" id="KW-0812">Transmembrane</keyword>
<feature type="transmembrane region" description="Helical" evidence="1">
    <location>
        <begin position="21"/>
        <end position="48"/>
    </location>
</feature>
<gene>
    <name evidence="2" type="ORF">C440_09747</name>
</gene>
<dbReference type="EMBL" id="AOLN01000011">
    <property type="protein sequence ID" value="ELZ95352.1"/>
    <property type="molecule type" value="Genomic_DNA"/>
</dbReference>
<organism evidence="2 3">
    <name type="scientific">Haloferax mucosum ATCC BAA-1512</name>
    <dbReference type="NCBI Taxonomy" id="662479"/>
    <lineage>
        <taxon>Archaea</taxon>
        <taxon>Methanobacteriati</taxon>
        <taxon>Methanobacteriota</taxon>
        <taxon>Stenosarchaea group</taxon>
        <taxon>Halobacteria</taxon>
        <taxon>Halobacteriales</taxon>
        <taxon>Haloferacaceae</taxon>
        <taxon>Haloferax</taxon>
    </lineage>
</organism>
<comment type="caution">
    <text evidence="2">The sequence shown here is derived from an EMBL/GenBank/DDBJ whole genome shotgun (WGS) entry which is preliminary data.</text>
</comment>
<dbReference type="PATRIC" id="fig|662479.7.peg.1980"/>
<dbReference type="Proteomes" id="UP000011550">
    <property type="component" value="Unassembled WGS sequence"/>
</dbReference>
<proteinExistence type="predicted"/>
<evidence type="ECO:0000313" key="3">
    <source>
        <dbReference type="Proteomes" id="UP000011550"/>
    </source>
</evidence>
<keyword evidence="1" id="KW-1133">Transmembrane helix</keyword>
<reference evidence="2 3" key="1">
    <citation type="journal article" date="2014" name="PLoS Genet.">
        <title>Phylogenetically driven sequencing of extremely halophilic archaea reveals strategies for static and dynamic osmo-response.</title>
        <authorList>
            <person name="Becker E.A."/>
            <person name="Seitzer P.M."/>
            <person name="Tritt A."/>
            <person name="Larsen D."/>
            <person name="Krusor M."/>
            <person name="Yao A.I."/>
            <person name="Wu D."/>
            <person name="Madern D."/>
            <person name="Eisen J.A."/>
            <person name="Darling A.E."/>
            <person name="Facciotti M.T."/>
        </authorList>
    </citation>
    <scope>NUCLEOTIDE SEQUENCE [LARGE SCALE GENOMIC DNA]</scope>
    <source>
        <strain evidence="2 3">ATCC BAA-1512</strain>
    </source>
</reference>
<dbReference type="STRING" id="662479.C440_09747"/>
<dbReference type="RefSeq" id="WP_008320219.1">
    <property type="nucleotide sequence ID" value="NZ_AOLN01000011.1"/>
</dbReference>
<feature type="transmembrane region" description="Helical" evidence="1">
    <location>
        <begin position="104"/>
        <end position="131"/>
    </location>
</feature>
<keyword evidence="1" id="KW-0472">Membrane</keyword>
<protein>
    <submittedName>
        <fullName evidence="2">Uncharacterized protein</fullName>
    </submittedName>
</protein>
<feature type="transmembrane region" description="Helical" evidence="1">
    <location>
        <begin position="68"/>
        <end position="92"/>
    </location>
</feature>
<feature type="transmembrane region" description="Helical" evidence="1">
    <location>
        <begin position="162"/>
        <end position="183"/>
    </location>
</feature>
<keyword evidence="3" id="KW-1185">Reference proteome</keyword>
<accession>M0IH08</accession>
<dbReference type="AlphaFoldDB" id="M0IH08"/>
<evidence type="ECO:0000256" key="1">
    <source>
        <dbReference type="SAM" id="Phobius"/>
    </source>
</evidence>
<name>M0IH08_9EURY</name>